<feature type="domain" description="NADPH-dependent FMN reductase-like" evidence="1">
    <location>
        <begin position="4"/>
        <end position="159"/>
    </location>
</feature>
<keyword evidence="3" id="KW-1185">Reference proteome</keyword>
<dbReference type="SUPFAM" id="SSF52218">
    <property type="entry name" value="Flavoproteins"/>
    <property type="match status" value="1"/>
</dbReference>
<dbReference type="GO" id="GO:0010181">
    <property type="term" value="F:FMN binding"/>
    <property type="evidence" value="ECO:0007669"/>
    <property type="project" value="TreeGrafter"/>
</dbReference>
<sequence length="193" mass="20281">MTTPKILAFAGSTRTDSFNKKLIHIAADAARAAGAEVTVIDLRDLELPLFDQDDEAAHGLPPGALRLKELMATHDGLLISSPEYNSSLSGVLKNAIDWASRKATPDEPALSSFSGKVAGIMSASPGGLGGLRGLVHLRSILSNIKVLVLPQQMAISAAHNAFSEDGSLKDSKQHEAIAEIAVRLAVVLKKLNG</sequence>
<accession>A0A517ZPH3</accession>
<dbReference type="EC" id="1.7.-.-" evidence="2"/>
<proteinExistence type="predicted"/>
<dbReference type="InterPro" id="IPR005025">
    <property type="entry name" value="FMN_Rdtase-like_dom"/>
</dbReference>
<dbReference type="PANTHER" id="PTHR30543:SF21">
    <property type="entry name" value="NAD(P)H-DEPENDENT FMN REDUCTASE LOT6"/>
    <property type="match status" value="1"/>
</dbReference>
<protein>
    <submittedName>
        <fullName evidence="2">FMN-dependent NADPH-azoreductase</fullName>
        <ecNumber evidence="2">1.7.-.-</ecNumber>
    </submittedName>
</protein>
<dbReference type="GO" id="GO:0005829">
    <property type="term" value="C:cytosol"/>
    <property type="evidence" value="ECO:0007669"/>
    <property type="project" value="TreeGrafter"/>
</dbReference>
<gene>
    <name evidence="2" type="primary">azr_2</name>
    <name evidence="2" type="ORF">Mal52_28590</name>
</gene>
<reference evidence="2 3" key="1">
    <citation type="submission" date="2019-02" db="EMBL/GenBank/DDBJ databases">
        <title>Deep-cultivation of Planctomycetes and their phenomic and genomic characterization uncovers novel biology.</title>
        <authorList>
            <person name="Wiegand S."/>
            <person name="Jogler M."/>
            <person name="Boedeker C."/>
            <person name="Pinto D."/>
            <person name="Vollmers J."/>
            <person name="Rivas-Marin E."/>
            <person name="Kohn T."/>
            <person name="Peeters S.H."/>
            <person name="Heuer A."/>
            <person name="Rast P."/>
            <person name="Oberbeckmann S."/>
            <person name="Bunk B."/>
            <person name="Jeske O."/>
            <person name="Meyerdierks A."/>
            <person name="Storesund J.E."/>
            <person name="Kallscheuer N."/>
            <person name="Luecker S."/>
            <person name="Lage O.M."/>
            <person name="Pohl T."/>
            <person name="Merkel B.J."/>
            <person name="Hornburger P."/>
            <person name="Mueller R.-W."/>
            <person name="Bruemmer F."/>
            <person name="Labrenz M."/>
            <person name="Spormann A.M."/>
            <person name="Op den Camp H."/>
            <person name="Overmann J."/>
            <person name="Amann R."/>
            <person name="Jetten M.S.M."/>
            <person name="Mascher T."/>
            <person name="Medema M.H."/>
            <person name="Devos D.P."/>
            <person name="Kaster A.-K."/>
            <person name="Ovreas L."/>
            <person name="Rohde M."/>
            <person name="Galperin M.Y."/>
            <person name="Jogler C."/>
        </authorList>
    </citation>
    <scope>NUCLEOTIDE SEQUENCE [LARGE SCALE GENOMIC DNA]</scope>
    <source>
        <strain evidence="2 3">Mal52</strain>
    </source>
</reference>
<evidence type="ECO:0000313" key="3">
    <source>
        <dbReference type="Proteomes" id="UP000319383"/>
    </source>
</evidence>
<keyword evidence="2" id="KW-0560">Oxidoreductase</keyword>
<dbReference type="Gene3D" id="3.40.50.360">
    <property type="match status" value="1"/>
</dbReference>
<dbReference type="Proteomes" id="UP000319383">
    <property type="component" value="Chromosome"/>
</dbReference>
<dbReference type="InterPro" id="IPR050712">
    <property type="entry name" value="NAD(P)H-dep_reductase"/>
</dbReference>
<dbReference type="PANTHER" id="PTHR30543">
    <property type="entry name" value="CHROMATE REDUCTASE"/>
    <property type="match status" value="1"/>
</dbReference>
<dbReference type="Pfam" id="PF03358">
    <property type="entry name" value="FMN_red"/>
    <property type="match status" value="1"/>
</dbReference>
<dbReference type="RefSeq" id="WP_145380646.1">
    <property type="nucleotide sequence ID" value="NZ_CP036276.1"/>
</dbReference>
<dbReference type="GO" id="GO:0016491">
    <property type="term" value="F:oxidoreductase activity"/>
    <property type="evidence" value="ECO:0007669"/>
    <property type="project" value="UniProtKB-KW"/>
</dbReference>
<dbReference type="EMBL" id="CP036276">
    <property type="protein sequence ID" value="QDU44378.1"/>
    <property type="molecule type" value="Genomic_DNA"/>
</dbReference>
<dbReference type="AlphaFoldDB" id="A0A517ZPH3"/>
<evidence type="ECO:0000259" key="1">
    <source>
        <dbReference type="Pfam" id="PF03358"/>
    </source>
</evidence>
<name>A0A517ZPH3_9PLAN</name>
<evidence type="ECO:0000313" key="2">
    <source>
        <dbReference type="EMBL" id="QDU44378.1"/>
    </source>
</evidence>
<dbReference type="InterPro" id="IPR029039">
    <property type="entry name" value="Flavoprotein-like_sf"/>
</dbReference>
<dbReference type="KEGG" id="sdyn:Mal52_28590"/>
<organism evidence="2 3">
    <name type="scientific">Symmachiella dynata</name>
    <dbReference type="NCBI Taxonomy" id="2527995"/>
    <lineage>
        <taxon>Bacteria</taxon>
        <taxon>Pseudomonadati</taxon>
        <taxon>Planctomycetota</taxon>
        <taxon>Planctomycetia</taxon>
        <taxon>Planctomycetales</taxon>
        <taxon>Planctomycetaceae</taxon>
        <taxon>Symmachiella</taxon>
    </lineage>
</organism>